<dbReference type="PANTHER" id="PTHR38794">
    <property type="entry name" value="INTEGRAL MEMBRANE PROTEIN"/>
    <property type="match status" value="1"/>
</dbReference>
<dbReference type="PANTHER" id="PTHR38794:SF1">
    <property type="entry name" value="INTEGRAL MEMBRANE PROTEIN"/>
    <property type="match status" value="1"/>
</dbReference>
<name>A0A8H5ZBT3_COCSA</name>
<dbReference type="AlphaFoldDB" id="A0A8H5ZBT3"/>
<protein>
    <recommendedName>
        <fullName evidence="3">Rhodopsin domain-containing protein</fullName>
    </recommendedName>
</protein>
<feature type="transmembrane region" description="Helical" evidence="1">
    <location>
        <begin position="242"/>
        <end position="264"/>
    </location>
</feature>
<gene>
    <name evidence="4" type="ORF">GGP41_002974</name>
</gene>
<proteinExistence type="predicted"/>
<keyword evidence="1" id="KW-0472">Membrane</keyword>
<evidence type="ECO:0000256" key="2">
    <source>
        <dbReference type="SAM" id="SignalP"/>
    </source>
</evidence>
<feature type="transmembrane region" description="Helical" evidence="1">
    <location>
        <begin position="271"/>
        <end position="292"/>
    </location>
</feature>
<accession>A0A8H5ZBT3</accession>
<reference evidence="4" key="1">
    <citation type="submission" date="2019-11" db="EMBL/GenBank/DDBJ databases">
        <title>Bipolaris sorokiniana Genome sequencing.</title>
        <authorList>
            <person name="Wang H."/>
        </authorList>
    </citation>
    <scope>NUCLEOTIDE SEQUENCE</scope>
</reference>
<keyword evidence="1" id="KW-1133">Transmembrane helix</keyword>
<feature type="signal peptide" evidence="2">
    <location>
        <begin position="1"/>
        <end position="19"/>
    </location>
</feature>
<organism evidence="4 5">
    <name type="scientific">Cochliobolus sativus</name>
    <name type="common">Common root rot and spot blotch fungus</name>
    <name type="synonym">Bipolaris sorokiniana</name>
    <dbReference type="NCBI Taxonomy" id="45130"/>
    <lineage>
        <taxon>Eukaryota</taxon>
        <taxon>Fungi</taxon>
        <taxon>Dikarya</taxon>
        <taxon>Ascomycota</taxon>
        <taxon>Pezizomycotina</taxon>
        <taxon>Dothideomycetes</taxon>
        <taxon>Pleosporomycetidae</taxon>
        <taxon>Pleosporales</taxon>
        <taxon>Pleosporineae</taxon>
        <taxon>Pleosporaceae</taxon>
        <taxon>Bipolaris</taxon>
    </lineage>
</organism>
<dbReference type="EMBL" id="WNKQ01000019">
    <property type="protein sequence ID" value="KAF5845359.1"/>
    <property type="molecule type" value="Genomic_DNA"/>
</dbReference>
<feature type="domain" description="Rhodopsin" evidence="3">
    <location>
        <begin position="147"/>
        <end position="412"/>
    </location>
</feature>
<feature type="transmembrane region" description="Helical" evidence="1">
    <location>
        <begin position="131"/>
        <end position="150"/>
    </location>
</feature>
<feature type="transmembrane region" description="Helical" evidence="1">
    <location>
        <begin position="312"/>
        <end position="337"/>
    </location>
</feature>
<comment type="caution">
    <text evidence="4">The sequence shown here is derived from an EMBL/GenBank/DDBJ whole genome shotgun (WGS) entry which is preliminary data.</text>
</comment>
<dbReference type="Pfam" id="PF20684">
    <property type="entry name" value="Fung_rhodopsin"/>
    <property type="match status" value="1"/>
</dbReference>
<evidence type="ECO:0000313" key="5">
    <source>
        <dbReference type="Proteomes" id="UP000624244"/>
    </source>
</evidence>
<feature type="chain" id="PRO_5034365703" description="Rhodopsin domain-containing protein" evidence="2">
    <location>
        <begin position="20"/>
        <end position="562"/>
    </location>
</feature>
<dbReference type="InterPro" id="IPR049326">
    <property type="entry name" value="Rhodopsin_dom_fungi"/>
</dbReference>
<evidence type="ECO:0000256" key="1">
    <source>
        <dbReference type="SAM" id="Phobius"/>
    </source>
</evidence>
<evidence type="ECO:0000313" key="4">
    <source>
        <dbReference type="EMBL" id="KAF5845359.1"/>
    </source>
</evidence>
<keyword evidence="1" id="KW-0812">Transmembrane</keyword>
<evidence type="ECO:0000259" key="3">
    <source>
        <dbReference type="Pfam" id="PF20684"/>
    </source>
</evidence>
<dbReference type="Proteomes" id="UP000624244">
    <property type="component" value="Unassembled WGS sequence"/>
</dbReference>
<sequence>MYAAAALISLLAFATSISAAPIPTQAVARAVLDISEVARNPAPIDNRVHWKDGKPSLDDTENVSWEDLKKLKELIHRLSGESEVSNTGTIGEVETSMKDHFKMAVLPFISSCRPIPRRPGSSADVGPFVNVVTWTLLITSALAVLTRLVTKRALQRRIDVDDAFVMLALVRCHRCIFSFVDLAHSTDNALSIASGGAVSLQTHNGLGRDMSLLTQSQLVVYQKVRLAVRLNVGSMAEYANNLLYIATLGLAKLSIISLLIILTASKPHRNLGLALASFIGLWTVFSICLAAFQCGTTEPWRFLGNEEMCFNIVSFWRSVGAINILTDLALITFPVHVVMTLQMSMSKKITILTFFGARSLDIVATAVQMVYLDGFTSPNPTKALWKWTLLAQIIECITIITSCVPYIRPLLESVPSGLYASDNLRRRGTSSEHGVSRSKNSSYQLCSIASRVGTGITGSSRKSLYTENTGIKRFLPMLAQDKTTHTNSASEIPGDPRRLDGATDVEITAVHHRHGDDRRWETASTGSHSKIVKTTVVSAEWEEAGVKGYDGSSDEIEVIHGG</sequence>
<keyword evidence="2" id="KW-0732">Signal</keyword>